<proteinExistence type="predicted"/>
<evidence type="ECO:0008006" key="5">
    <source>
        <dbReference type="Google" id="ProtNLM"/>
    </source>
</evidence>
<gene>
    <name evidence="3" type="ORF">C1H46_016133</name>
</gene>
<evidence type="ECO:0000313" key="4">
    <source>
        <dbReference type="Proteomes" id="UP000315295"/>
    </source>
</evidence>
<sequence length="325" mass="37251">MMMAAMNKLVLVPVVVGTTRLVVRMATMNKVLTKKMNQSCPLLLLDPHGVVAQWTIGVSIPLIAGSTTIVCTRSKGITFDVFNFFTNILSFLMLLLATIILRTPFPKLTPCLFIRILGLHVFDPIYYLLAIGYPRIDIFYIINLQTQSILIRKKSVQTKLGALIITFGGAFLIGKYNGPTNAAHQVLYKNWTWPLCLVVTSVLCSACYNVLMENTMEKYDVETLWLATIVRFSAMTPSLVNALATTHGRAYNWVMGLGLQHVLLGIHGLSIFHWGEYRSTSKEEARVEEERLRWRLNLRRRFKLWRRFELMRRNLMHVQKEDHFV</sequence>
<comment type="caution">
    <text evidence="3">The sequence shown here is derived from an EMBL/GenBank/DDBJ whole genome shotgun (WGS) entry which is preliminary data.</text>
</comment>
<dbReference type="Proteomes" id="UP000315295">
    <property type="component" value="Unassembled WGS sequence"/>
</dbReference>
<reference evidence="3 4" key="1">
    <citation type="journal article" date="2019" name="G3 (Bethesda)">
        <title>Sequencing of a Wild Apple (Malus baccata) Genome Unravels the Differences Between Cultivated and Wild Apple Species Regarding Disease Resistance and Cold Tolerance.</title>
        <authorList>
            <person name="Chen X."/>
        </authorList>
    </citation>
    <scope>NUCLEOTIDE SEQUENCE [LARGE SCALE GENOMIC DNA]</scope>
    <source>
        <strain evidence="4">cv. Shandingzi</strain>
        <tissue evidence="3">Leaves</tissue>
    </source>
</reference>
<organism evidence="3 4">
    <name type="scientific">Malus baccata</name>
    <name type="common">Siberian crab apple</name>
    <name type="synonym">Pyrus baccata</name>
    <dbReference type="NCBI Taxonomy" id="106549"/>
    <lineage>
        <taxon>Eukaryota</taxon>
        <taxon>Viridiplantae</taxon>
        <taxon>Streptophyta</taxon>
        <taxon>Embryophyta</taxon>
        <taxon>Tracheophyta</taxon>
        <taxon>Spermatophyta</taxon>
        <taxon>Magnoliopsida</taxon>
        <taxon>eudicotyledons</taxon>
        <taxon>Gunneridae</taxon>
        <taxon>Pentapetalae</taxon>
        <taxon>rosids</taxon>
        <taxon>fabids</taxon>
        <taxon>Rosales</taxon>
        <taxon>Rosaceae</taxon>
        <taxon>Amygdaloideae</taxon>
        <taxon>Maleae</taxon>
        <taxon>Malus</taxon>
    </lineage>
</organism>
<feature type="transmembrane region" description="Helical" evidence="1">
    <location>
        <begin position="191"/>
        <end position="211"/>
    </location>
</feature>
<feature type="transmembrane region" description="Helical" evidence="1">
    <location>
        <begin position="223"/>
        <end position="244"/>
    </location>
</feature>
<evidence type="ECO:0000256" key="2">
    <source>
        <dbReference type="SAM" id="SignalP"/>
    </source>
</evidence>
<feature type="transmembrane region" description="Helical" evidence="1">
    <location>
        <begin position="250"/>
        <end position="272"/>
    </location>
</feature>
<evidence type="ECO:0000313" key="3">
    <source>
        <dbReference type="EMBL" id="TQD98312.1"/>
    </source>
</evidence>
<dbReference type="EMBL" id="VIEB01000255">
    <property type="protein sequence ID" value="TQD98312.1"/>
    <property type="molecule type" value="Genomic_DNA"/>
</dbReference>
<feature type="signal peptide" evidence="2">
    <location>
        <begin position="1"/>
        <end position="17"/>
    </location>
</feature>
<feature type="transmembrane region" description="Helical" evidence="1">
    <location>
        <begin position="51"/>
        <end position="72"/>
    </location>
</feature>
<feature type="chain" id="PRO_5021814806" description="WAT1-related protein" evidence="2">
    <location>
        <begin position="18"/>
        <end position="325"/>
    </location>
</feature>
<accession>A0A540MJF6</accession>
<keyword evidence="1" id="KW-0812">Transmembrane</keyword>
<feature type="transmembrane region" description="Helical" evidence="1">
    <location>
        <begin position="84"/>
        <end position="105"/>
    </location>
</feature>
<evidence type="ECO:0000256" key="1">
    <source>
        <dbReference type="SAM" id="Phobius"/>
    </source>
</evidence>
<dbReference type="AlphaFoldDB" id="A0A540MJF6"/>
<keyword evidence="1" id="KW-1133">Transmembrane helix</keyword>
<keyword evidence="4" id="KW-1185">Reference proteome</keyword>
<name>A0A540MJF6_MALBA</name>
<protein>
    <recommendedName>
        <fullName evidence="5">WAT1-related protein</fullName>
    </recommendedName>
</protein>
<feature type="transmembrane region" description="Helical" evidence="1">
    <location>
        <begin position="156"/>
        <end position="176"/>
    </location>
</feature>
<keyword evidence="1" id="KW-0472">Membrane</keyword>
<keyword evidence="2" id="KW-0732">Signal</keyword>